<evidence type="ECO:0000256" key="2">
    <source>
        <dbReference type="ARBA" id="ARBA00010617"/>
    </source>
</evidence>
<gene>
    <name evidence="10" type="ORF">AC578_2496</name>
</gene>
<accession>A0A139HXF0</accession>
<feature type="signal peptide" evidence="9">
    <location>
        <begin position="1"/>
        <end position="21"/>
    </location>
</feature>
<keyword evidence="3 7" id="KW-0479">Metal-binding</keyword>
<name>A0A139HXF0_9PEZI</name>
<protein>
    <recommendedName>
        <fullName evidence="12">Cytochrome P450</fullName>
    </recommendedName>
</protein>
<evidence type="ECO:0000256" key="9">
    <source>
        <dbReference type="SAM" id="SignalP"/>
    </source>
</evidence>
<dbReference type="GO" id="GO:0005506">
    <property type="term" value="F:iron ion binding"/>
    <property type="evidence" value="ECO:0007669"/>
    <property type="project" value="InterPro"/>
</dbReference>
<dbReference type="STRING" id="321146.A0A139HXF0"/>
<comment type="cofactor">
    <cofactor evidence="1 7">
        <name>heme</name>
        <dbReference type="ChEBI" id="CHEBI:30413"/>
    </cofactor>
</comment>
<dbReference type="GO" id="GO:0020037">
    <property type="term" value="F:heme binding"/>
    <property type="evidence" value="ECO:0007669"/>
    <property type="project" value="InterPro"/>
</dbReference>
<evidence type="ECO:0000256" key="7">
    <source>
        <dbReference type="PIRSR" id="PIRSR602401-1"/>
    </source>
</evidence>
<keyword evidence="7 8" id="KW-0349">Heme</keyword>
<dbReference type="InterPro" id="IPR050121">
    <property type="entry name" value="Cytochrome_P450_monoxygenase"/>
</dbReference>
<evidence type="ECO:0000313" key="11">
    <source>
        <dbReference type="Proteomes" id="UP000070133"/>
    </source>
</evidence>
<evidence type="ECO:0000256" key="1">
    <source>
        <dbReference type="ARBA" id="ARBA00001971"/>
    </source>
</evidence>
<evidence type="ECO:0000256" key="5">
    <source>
        <dbReference type="ARBA" id="ARBA00023004"/>
    </source>
</evidence>
<dbReference type="InterPro" id="IPR002401">
    <property type="entry name" value="Cyt_P450_E_grp-I"/>
</dbReference>
<keyword evidence="11" id="KW-1185">Reference proteome</keyword>
<feature type="chain" id="PRO_5007806946" description="Cytochrome P450" evidence="9">
    <location>
        <begin position="22"/>
        <end position="521"/>
    </location>
</feature>
<evidence type="ECO:0000256" key="4">
    <source>
        <dbReference type="ARBA" id="ARBA00023002"/>
    </source>
</evidence>
<dbReference type="EMBL" id="LFZN01000003">
    <property type="protein sequence ID" value="KXT07151.1"/>
    <property type="molecule type" value="Genomic_DNA"/>
</dbReference>
<dbReference type="AlphaFoldDB" id="A0A139HXF0"/>
<evidence type="ECO:0008006" key="12">
    <source>
        <dbReference type="Google" id="ProtNLM"/>
    </source>
</evidence>
<organism evidence="10 11">
    <name type="scientific">Pseudocercospora eumusae</name>
    <dbReference type="NCBI Taxonomy" id="321146"/>
    <lineage>
        <taxon>Eukaryota</taxon>
        <taxon>Fungi</taxon>
        <taxon>Dikarya</taxon>
        <taxon>Ascomycota</taxon>
        <taxon>Pezizomycotina</taxon>
        <taxon>Dothideomycetes</taxon>
        <taxon>Dothideomycetidae</taxon>
        <taxon>Mycosphaerellales</taxon>
        <taxon>Mycosphaerellaceae</taxon>
        <taxon>Pseudocercospora</taxon>
    </lineage>
</organism>
<dbReference type="PRINTS" id="PR00463">
    <property type="entry name" value="EP450I"/>
</dbReference>
<dbReference type="GO" id="GO:0016705">
    <property type="term" value="F:oxidoreductase activity, acting on paired donors, with incorporation or reduction of molecular oxygen"/>
    <property type="evidence" value="ECO:0007669"/>
    <property type="project" value="InterPro"/>
</dbReference>
<keyword evidence="6 8" id="KW-0503">Monooxygenase</keyword>
<dbReference type="GO" id="GO:0004497">
    <property type="term" value="F:monooxygenase activity"/>
    <property type="evidence" value="ECO:0007669"/>
    <property type="project" value="UniProtKB-KW"/>
</dbReference>
<keyword evidence="5 7" id="KW-0408">Iron</keyword>
<comment type="caution">
    <text evidence="10">The sequence shown here is derived from an EMBL/GenBank/DDBJ whole genome shotgun (WGS) entry which is preliminary data.</text>
</comment>
<dbReference type="Gene3D" id="1.10.630.10">
    <property type="entry name" value="Cytochrome P450"/>
    <property type="match status" value="1"/>
</dbReference>
<sequence>MSSSSVVLAFLLYLALLGIRRILFPHGPHIPGPLLARLTHLYEFYYDVVLGGQYIWAIQAMHETYGPIVRINPKEIHIQDAEFFDEIYAGPGRKRDKETYYDAGSSESIFMTRDHELHRVRRAALAPYFSMTKIRQLQPGIESVIRSFLSRLDDCRLCGTVLPASRAFAALTNDIITEYAFASCQNLLRSPDLQTGFSDVDRNGARFRHLAKHWPWLLNTMKMLPEGLLARLNPEFKMKRAIGRKVYEQIEYIHTQRHRFDSDSKTTIFHDVLDSDLPEQEKVPDRLYHDARDLITAGTLTASATLTEITFHLLNNPKVLRKLKEEIMLVMPNVDVLPSFHEVQRLPFMRAVVNEGLRLNNGVSLRLPRIATHETLRYVARVHTKQGTVQAKEYCIPPGTTVLMTPLLIHHSPEYFQDPKTFDPQRWLENPSLEKFLVPFSRGSRQCIGMNLALAEIFLAVTAIFRRYGSREVRFAGDVGSLELDGTTLADMEIVGDGVTPIHRSTRGLWIRVRDWEGELA</sequence>
<keyword evidence="4 8" id="KW-0560">Oxidoreductase</keyword>
<feature type="binding site" description="axial binding residue" evidence="7">
    <location>
        <position position="447"/>
    </location>
    <ligand>
        <name>heme</name>
        <dbReference type="ChEBI" id="CHEBI:30413"/>
    </ligand>
    <ligandPart>
        <name>Fe</name>
        <dbReference type="ChEBI" id="CHEBI:18248"/>
    </ligandPart>
</feature>
<proteinExistence type="inferred from homology"/>
<dbReference type="InterPro" id="IPR017972">
    <property type="entry name" value="Cyt_P450_CS"/>
</dbReference>
<dbReference type="SUPFAM" id="SSF48264">
    <property type="entry name" value="Cytochrome P450"/>
    <property type="match status" value="1"/>
</dbReference>
<evidence type="ECO:0000256" key="6">
    <source>
        <dbReference type="ARBA" id="ARBA00023033"/>
    </source>
</evidence>
<dbReference type="Pfam" id="PF00067">
    <property type="entry name" value="p450"/>
    <property type="match status" value="1"/>
</dbReference>
<comment type="similarity">
    <text evidence="2 8">Belongs to the cytochrome P450 family.</text>
</comment>
<dbReference type="PRINTS" id="PR00385">
    <property type="entry name" value="P450"/>
</dbReference>
<dbReference type="CDD" id="cd11062">
    <property type="entry name" value="CYP58-like"/>
    <property type="match status" value="1"/>
</dbReference>
<dbReference type="Proteomes" id="UP000070133">
    <property type="component" value="Unassembled WGS sequence"/>
</dbReference>
<dbReference type="PANTHER" id="PTHR24305:SF157">
    <property type="entry name" value="N-ACETYLTRYPTOPHAN 6-HYDROXYLASE IVOC-RELATED"/>
    <property type="match status" value="1"/>
</dbReference>
<evidence type="ECO:0000313" key="10">
    <source>
        <dbReference type="EMBL" id="KXT07151.1"/>
    </source>
</evidence>
<dbReference type="PROSITE" id="PS00086">
    <property type="entry name" value="CYTOCHROME_P450"/>
    <property type="match status" value="1"/>
</dbReference>
<reference evidence="10 11" key="1">
    <citation type="submission" date="2015-07" db="EMBL/GenBank/DDBJ databases">
        <title>Comparative genomics of the Sigatoka disease complex on banana suggests a link between parallel evolutionary changes in Pseudocercospora fijiensis and Pseudocercospora eumusae and increased virulence on the banana host.</title>
        <authorList>
            <person name="Chang T.-C."/>
            <person name="Salvucci A."/>
            <person name="Crous P.W."/>
            <person name="Stergiopoulos I."/>
        </authorList>
    </citation>
    <scope>NUCLEOTIDE SEQUENCE [LARGE SCALE GENOMIC DNA]</scope>
    <source>
        <strain evidence="10 11">CBS 114824</strain>
    </source>
</reference>
<evidence type="ECO:0000256" key="8">
    <source>
        <dbReference type="RuleBase" id="RU000461"/>
    </source>
</evidence>
<dbReference type="PANTHER" id="PTHR24305">
    <property type="entry name" value="CYTOCHROME P450"/>
    <property type="match status" value="1"/>
</dbReference>
<dbReference type="InterPro" id="IPR036396">
    <property type="entry name" value="Cyt_P450_sf"/>
</dbReference>
<dbReference type="OrthoDB" id="3945418at2759"/>
<evidence type="ECO:0000256" key="3">
    <source>
        <dbReference type="ARBA" id="ARBA00022723"/>
    </source>
</evidence>
<keyword evidence="9" id="KW-0732">Signal</keyword>
<dbReference type="InterPro" id="IPR001128">
    <property type="entry name" value="Cyt_P450"/>
</dbReference>